<feature type="region of interest" description="Disordered" evidence="1">
    <location>
        <begin position="1"/>
        <end position="118"/>
    </location>
</feature>
<gene>
    <name evidence="2" type="ORF">F503_01384</name>
</gene>
<dbReference type="EMBL" id="KE148161">
    <property type="protein sequence ID" value="EPE04380.1"/>
    <property type="molecule type" value="Genomic_DNA"/>
</dbReference>
<organism evidence="2 3">
    <name type="scientific">Ophiostoma piceae (strain UAMH 11346)</name>
    <name type="common">Sap stain fungus</name>
    <dbReference type="NCBI Taxonomy" id="1262450"/>
    <lineage>
        <taxon>Eukaryota</taxon>
        <taxon>Fungi</taxon>
        <taxon>Dikarya</taxon>
        <taxon>Ascomycota</taxon>
        <taxon>Pezizomycotina</taxon>
        <taxon>Sordariomycetes</taxon>
        <taxon>Sordariomycetidae</taxon>
        <taxon>Ophiostomatales</taxon>
        <taxon>Ophiostomataceae</taxon>
        <taxon>Ophiostoma</taxon>
    </lineage>
</organism>
<dbReference type="HOGENOM" id="CLU_1518337_0_0_1"/>
<sequence length="177" mass="20561">MAPRRDHRYAFIDDSQSPTSPPRPPTAPASPNSYTLSTKHQHHQVRFQGRRMLVKSVSANFKDESKESRGESGENWDNSDNARDKSNQNPRARENAADSSTEPRMVSETELRKSQRRGFGIGGVGNIRRPTEVLHFYSLSNRTVADHDEHRQGKKRWQWMNTLLRRKDRSSYSYEKY</sequence>
<dbReference type="VEuPathDB" id="FungiDB:F503_01384"/>
<dbReference type="OrthoDB" id="5150445at2759"/>
<feature type="compositionally biased region" description="Pro residues" evidence="1">
    <location>
        <begin position="19"/>
        <end position="28"/>
    </location>
</feature>
<proteinExistence type="predicted"/>
<dbReference type="AlphaFoldDB" id="S3CUI5"/>
<feature type="compositionally biased region" description="Basic and acidic residues" evidence="1">
    <location>
        <begin position="80"/>
        <end position="96"/>
    </location>
</feature>
<evidence type="ECO:0000313" key="2">
    <source>
        <dbReference type="EMBL" id="EPE04380.1"/>
    </source>
</evidence>
<protein>
    <submittedName>
        <fullName evidence="2">Uncharacterized protein</fullName>
    </submittedName>
</protein>
<feature type="compositionally biased region" description="Basic and acidic residues" evidence="1">
    <location>
        <begin position="61"/>
        <end position="72"/>
    </location>
</feature>
<feature type="compositionally biased region" description="Basic residues" evidence="1">
    <location>
        <begin position="39"/>
        <end position="53"/>
    </location>
</feature>
<evidence type="ECO:0000256" key="1">
    <source>
        <dbReference type="SAM" id="MobiDB-lite"/>
    </source>
</evidence>
<dbReference type="Proteomes" id="UP000016923">
    <property type="component" value="Unassembled WGS sequence"/>
</dbReference>
<evidence type="ECO:0000313" key="3">
    <source>
        <dbReference type="Proteomes" id="UP000016923"/>
    </source>
</evidence>
<reference evidence="2 3" key="1">
    <citation type="journal article" date="2013" name="BMC Genomics">
        <title>The genome and transcriptome of the pine saprophyte Ophiostoma piceae, and a comparison with the bark beetle-associated pine pathogen Grosmannia clavigera.</title>
        <authorList>
            <person name="Haridas S."/>
            <person name="Wang Y."/>
            <person name="Lim L."/>
            <person name="Massoumi Alamouti S."/>
            <person name="Jackman S."/>
            <person name="Docking R."/>
            <person name="Robertson G."/>
            <person name="Birol I."/>
            <person name="Bohlmann J."/>
            <person name="Breuil C."/>
        </authorList>
    </citation>
    <scope>NUCLEOTIDE SEQUENCE [LARGE SCALE GENOMIC DNA]</scope>
    <source>
        <strain evidence="2 3">UAMH 11346</strain>
    </source>
</reference>
<name>S3CUI5_OPHP1</name>
<accession>S3CUI5</accession>
<dbReference type="eggNOG" id="ENOG502T4MX">
    <property type="taxonomic scope" value="Eukaryota"/>
</dbReference>
<keyword evidence="3" id="KW-1185">Reference proteome</keyword>